<dbReference type="SMART" id="SM00451">
    <property type="entry name" value="ZnF_U1"/>
    <property type="match status" value="1"/>
</dbReference>
<keyword evidence="8" id="KW-1185">Reference proteome</keyword>
<name>A8PYP7_MALGO</name>
<evidence type="ECO:0000313" key="8">
    <source>
        <dbReference type="Proteomes" id="UP000008837"/>
    </source>
</evidence>
<dbReference type="PANTHER" id="PTHR45986:SF1">
    <property type="entry name" value="ZINC FINGER MATRIN-TYPE PROTEIN 2"/>
    <property type="match status" value="1"/>
</dbReference>
<organism evidence="7 8">
    <name type="scientific">Malassezia globosa (strain ATCC MYA-4612 / CBS 7966)</name>
    <name type="common">Dandruff-associated fungus</name>
    <dbReference type="NCBI Taxonomy" id="425265"/>
    <lineage>
        <taxon>Eukaryota</taxon>
        <taxon>Fungi</taxon>
        <taxon>Dikarya</taxon>
        <taxon>Basidiomycota</taxon>
        <taxon>Ustilaginomycotina</taxon>
        <taxon>Malasseziomycetes</taxon>
        <taxon>Malasseziales</taxon>
        <taxon>Malasseziaceae</taxon>
        <taxon>Malassezia</taxon>
    </lineage>
</organism>
<protein>
    <recommendedName>
        <fullName evidence="6">U1-type domain-containing protein</fullName>
    </recommendedName>
</protein>
<feature type="compositionally biased region" description="Polar residues" evidence="5">
    <location>
        <begin position="1"/>
        <end position="19"/>
    </location>
</feature>
<proteinExistence type="predicted"/>
<dbReference type="FunCoup" id="A8PYP7">
    <property type="interactions" value="318"/>
</dbReference>
<reference evidence="7 8" key="1">
    <citation type="journal article" date="2007" name="Proc. Natl. Acad. Sci. U.S.A.">
        <title>Dandruff-associated Malassezia genomes reveal convergent and divergent virulence traits shared with plant and human fungal pathogens.</title>
        <authorList>
            <person name="Xu J."/>
            <person name="Saunders C.W."/>
            <person name="Hu P."/>
            <person name="Grant R.A."/>
            <person name="Boekhout T."/>
            <person name="Kuramae E.E."/>
            <person name="Kronstad J.W."/>
            <person name="Deangelis Y.M."/>
            <person name="Reeder N.L."/>
            <person name="Johnstone K.R."/>
            <person name="Leland M."/>
            <person name="Fieno A.M."/>
            <person name="Begley W.M."/>
            <person name="Sun Y."/>
            <person name="Lacey M.P."/>
            <person name="Chaudhary T."/>
            <person name="Keough T."/>
            <person name="Chu L."/>
            <person name="Sears R."/>
            <person name="Yuan B."/>
            <person name="Dawson T.L.Jr."/>
        </authorList>
    </citation>
    <scope>NUCLEOTIDE SEQUENCE [LARGE SCALE GENOMIC DNA]</scope>
    <source>
        <strain evidence="8">ATCC MYA-4612 / CBS 7966</strain>
    </source>
</reference>
<feature type="region of interest" description="Disordered" evidence="5">
    <location>
        <begin position="139"/>
        <end position="183"/>
    </location>
</feature>
<keyword evidence="2" id="KW-0863">Zinc-finger</keyword>
<dbReference type="AlphaFoldDB" id="A8PYP7"/>
<dbReference type="InterPro" id="IPR013087">
    <property type="entry name" value="Znf_C2H2_type"/>
</dbReference>
<dbReference type="GO" id="GO:0003676">
    <property type="term" value="F:nucleic acid binding"/>
    <property type="evidence" value="ECO:0007669"/>
    <property type="project" value="InterPro"/>
</dbReference>
<dbReference type="EMBL" id="AAYY01000004">
    <property type="protein sequence ID" value="EDP44304.1"/>
    <property type="molecule type" value="Genomic_DNA"/>
</dbReference>
<dbReference type="InterPro" id="IPR040107">
    <property type="entry name" value="Snu23"/>
</dbReference>
<dbReference type="SUPFAM" id="SSF57667">
    <property type="entry name" value="beta-beta-alpha zinc fingers"/>
    <property type="match status" value="1"/>
</dbReference>
<dbReference type="Pfam" id="PF12874">
    <property type="entry name" value="zf-met"/>
    <property type="match status" value="1"/>
</dbReference>
<dbReference type="STRING" id="425265.A8PYP7"/>
<keyword evidence="1" id="KW-0479">Metal-binding</keyword>
<dbReference type="GO" id="GO:0008270">
    <property type="term" value="F:zinc ion binding"/>
    <property type="evidence" value="ECO:0007669"/>
    <property type="project" value="UniProtKB-KW"/>
</dbReference>
<evidence type="ECO:0000259" key="6">
    <source>
        <dbReference type="SMART" id="SM00451"/>
    </source>
</evidence>
<dbReference type="RefSeq" id="XP_001731518.1">
    <property type="nucleotide sequence ID" value="XM_001731466.1"/>
</dbReference>
<dbReference type="GeneID" id="5855825"/>
<dbReference type="OrthoDB" id="30343at2759"/>
<evidence type="ECO:0000256" key="2">
    <source>
        <dbReference type="ARBA" id="ARBA00022771"/>
    </source>
</evidence>
<evidence type="ECO:0000256" key="4">
    <source>
        <dbReference type="ARBA" id="ARBA00023242"/>
    </source>
</evidence>
<feature type="region of interest" description="Disordered" evidence="5">
    <location>
        <begin position="1"/>
        <end position="36"/>
    </location>
</feature>
<gene>
    <name evidence="7" type="ORF">MGL_1701</name>
</gene>
<dbReference type="PANTHER" id="PTHR45986">
    <property type="entry name" value="ZINC FINGER MATRIN-TYPE PROTEIN 2"/>
    <property type="match status" value="1"/>
</dbReference>
<dbReference type="Gene3D" id="3.30.160.60">
    <property type="entry name" value="Classic Zinc Finger"/>
    <property type="match status" value="1"/>
</dbReference>
<dbReference type="KEGG" id="mgl:MGL_1701"/>
<dbReference type="InterPro" id="IPR003604">
    <property type="entry name" value="Matrin/U1-like-C_Znf_C2H2"/>
</dbReference>
<keyword evidence="3" id="KW-0862">Zinc</keyword>
<accession>A8PYP7</accession>
<sequence length="200" mass="22674">MVDAGNTSARSNWNVAQSSGRRRKELPKPTKAMQAHTDLDLDKDSGTTRLVDNEEGNGRGPGFYCEVCKRMCKDSVGYLDHINGRMHLRRLGQTTQASRATLQDVRNRIAFIRSERQLGATPAQRYDFDARLREIAAEQRRERQARRREHREERLRKKRRMNASASASDTHANDNDDSPVALEDADVMAAMGFGSFGPKR</sequence>
<dbReference type="OMA" id="AGWYCEA"/>
<dbReference type="GO" id="GO:0000398">
    <property type="term" value="P:mRNA splicing, via spliceosome"/>
    <property type="evidence" value="ECO:0007669"/>
    <property type="project" value="InterPro"/>
</dbReference>
<dbReference type="GO" id="GO:0046540">
    <property type="term" value="C:U4/U6 x U5 tri-snRNP complex"/>
    <property type="evidence" value="ECO:0007669"/>
    <property type="project" value="TreeGrafter"/>
</dbReference>
<dbReference type="GO" id="GO:0005681">
    <property type="term" value="C:spliceosomal complex"/>
    <property type="evidence" value="ECO:0007669"/>
    <property type="project" value="InterPro"/>
</dbReference>
<evidence type="ECO:0000313" key="7">
    <source>
        <dbReference type="EMBL" id="EDP44304.1"/>
    </source>
</evidence>
<dbReference type="InParanoid" id="A8PYP7"/>
<evidence type="ECO:0000256" key="3">
    <source>
        <dbReference type="ARBA" id="ARBA00022833"/>
    </source>
</evidence>
<evidence type="ECO:0000256" key="5">
    <source>
        <dbReference type="SAM" id="MobiDB-lite"/>
    </source>
</evidence>
<dbReference type="VEuPathDB" id="FungiDB:MGL_1701"/>
<evidence type="ECO:0000256" key="1">
    <source>
        <dbReference type="ARBA" id="ARBA00022723"/>
    </source>
</evidence>
<feature type="domain" description="U1-type" evidence="6">
    <location>
        <begin position="60"/>
        <end position="94"/>
    </location>
</feature>
<comment type="caution">
    <text evidence="7">The sequence shown here is derived from an EMBL/GenBank/DDBJ whole genome shotgun (WGS) entry which is preliminary data.</text>
</comment>
<keyword evidence="4" id="KW-0539">Nucleus</keyword>
<dbReference type="InterPro" id="IPR036236">
    <property type="entry name" value="Znf_C2H2_sf"/>
</dbReference>
<dbReference type="Proteomes" id="UP000008837">
    <property type="component" value="Unassembled WGS sequence"/>
</dbReference>